<dbReference type="OMA" id="MSCEIAN"/>
<dbReference type="PANTHER" id="PTHR37017">
    <property type="entry name" value="AB HYDROLASE-1 DOMAIN-CONTAINING PROTEIN-RELATED"/>
    <property type="match status" value="1"/>
</dbReference>
<dbReference type="InterPro" id="IPR052897">
    <property type="entry name" value="Sec-Metab_Biosynth_Hydrolase"/>
</dbReference>
<gene>
    <name evidence="2" type="ORF">ASPCADRAFT_398342</name>
</gene>
<dbReference type="PANTHER" id="PTHR37017:SF13">
    <property type="entry name" value="AB HYDROLASE-1 DOMAIN-CONTAINING PROTEIN"/>
    <property type="match status" value="1"/>
</dbReference>
<dbReference type="EMBL" id="KV907503">
    <property type="protein sequence ID" value="OOF93979.1"/>
    <property type="molecule type" value="Genomic_DNA"/>
</dbReference>
<dbReference type="SUPFAM" id="SSF53474">
    <property type="entry name" value="alpha/beta-Hydrolases"/>
    <property type="match status" value="1"/>
</dbReference>
<dbReference type="InterPro" id="IPR029058">
    <property type="entry name" value="AB_hydrolase_fold"/>
</dbReference>
<dbReference type="InterPro" id="IPR000073">
    <property type="entry name" value="AB_hydrolase_1"/>
</dbReference>
<evidence type="ECO:0000313" key="2">
    <source>
        <dbReference type="EMBL" id="OOF93979.1"/>
    </source>
</evidence>
<dbReference type="Pfam" id="PF12697">
    <property type="entry name" value="Abhydrolase_6"/>
    <property type="match status" value="1"/>
</dbReference>
<accession>A0A1R3RHM4</accession>
<evidence type="ECO:0000313" key="3">
    <source>
        <dbReference type="Proteomes" id="UP000188318"/>
    </source>
</evidence>
<proteinExistence type="predicted"/>
<keyword evidence="3" id="KW-1185">Reference proteome</keyword>
<reference evidence="3" key="1">
    <citation type="journal article" date="2017" name="Genome Biol.">
        <title>Comparative genomics reveals high biological diversity and specific adaptations in the industrially and medically important fungal genus Aspergillus.</title>
        <authorList>
            <person name="de Vries R.P."/>
            <person name="Riley R."/>
            <person name="Wiebenga A."/>
            <person name="Aguilar-Osorio G."/>
            <person name="Amillis S."/>
            <person name="Uchima C.A."/>
            <person name="Anderluh G."/>
            <person name="Asadollahi M."/>
            <person name="Askin M."/>
            <person name="Barry K."/>
            <person name="Battaglia E."/>
            <person name="Bayram O."/>
            <person name="Benocci T."/>
            <person name="Braus-Stromeyer S.A."/>
            <person name="Caldana C."/>
            <person name="Canovas D."/>
            <person name="Cerqueira G.C."/>
            <person name="Chen F."/>
            <person name="Chen W."/>
            <person name="Choi C."/>
            <person name="Clum A."/>
            <person name="Dos Santos R.A."/>
            <person name="Damasio A.R."/>
            <person name="Diallinas G."/>
            <person name="Emri T."/>
            <person name="Fekete E."/>
            <person name="Flipphi M."/>
            <person name="Freyberg S."/>
            <person name="Gallo A."/>
            <person name="Gournas C."/>
            <person name="Habgood R."/>
            <person name="Hainaut M."/>
            <person name="Harispe M.L."/>
            <person name="Henrissat B."/>
            <person name="Hilden K.S."/>
            <person name="Hope R."/>
            <person name="Hossain A."/>
            <person name="Karabika E."/>
            <person name="Karaffa L."/>
            <person name="Karanyi Z."/>
            <person name="Krasevec N."/>
            <person name="Kuo A."/>
            <person name="Kusch H."/>
            <person name="LaButti K."/>
            <person name="Lagendijk E.L."/>
            <person name="Lapidus A."/>
            <person name="Levasseur A."/>
            <person name="Lindquist E."/>
            <person name="Lipzen A."/>
            <person name="Logrieco A.F."/>
            <person name="MacCabe A."/>
            <person name="Maekelae M.R."/>
            <person name="Malavazi I."/>
            <person name="Melin P."/>
            <person name="Meyer V."/>
            <person name="Mielnichuk N."/>
            <person name="Miskei M."/>
            <person name="Molnar A.P."/>
            <person name="Mule G."/>
            <person name="Ngan C.Y."/>
            <person name="Orejas M."/>
            <person name="Orosz E."/>
            <person name="Ouedraogo J.P."/>
            <person name="Overkamp K.M."/>
            <person name="Park H.-S."/>
            <person name="Perrone G."/>
            <person name="Piumi F."/>
            <person name="Punt P.J."/>
            <person name="Ram A.F."/>
            <person name="Ramon A."/>
            <person name="Rauscher S."/>
            <person name="Record E."/>
            <person name="Riano-Pachon D.M."/>
            <person name="Robert V."/>
            <person name="Roehrig J."/>
            <person name="Ruller R."/>
            <person name="Salamov A."/>
            <person name="Salih N.S."/>
            <person name="Samson R.A."/>
            <person name="Sandor E."/>
            <person name="Sanguinetti M."/>
            <person name="Schuetze T."/>
            <person name="Sepcic K."/>
            <person name="Shelest E."/>
            <person name="Sherlock G."/>
            <person name="Sophianopoulou V."/>
            <person name="Squina F.M."/>
            <person name="Sun H."/>
            <person name="Susca A."/>
            <person name="Todd R.B."/>
            <person name="Tsang A."/>
            <person name="Unkles S.E."/>
            <person name="van de Wiele N."/>
            <person name="van Rossen-Uffink D."/>
            <person name="Oliveira J.V."/>
            <person name="Vesth T.C."/>
            <person name="Visser J."/>
            <person name="Yu J.-H."/>
            <person name="Zhou M."/>
            <person name="Andersen M.R."/>
            <person name="Archer D.B."/>
            <person name="Baker S.E."/>
            <person name="Benoit I."/>
            <person name="Brakhage A.A."/>
            <person name="Braus G.H."/>
            <person name="Fischer R."/>
            <person name="Frisvad J.C."/>
            <person name="Goldman G.H."/>
            <person name="Houbraken J."/>
            <person name="Oakley B."/>
            <person name="Pocsi I."/>
            <person name="Scazzocchio C."/>
            <person name="Seiboth B."/>
            <person name="vanKuyk P.A."/>
            <person name="Wortman J."/>
            <person name="Dyer P.S."/>
            <person name="Grigoriev I.V."/>
        </authorList>
    </citation>
    <scope>NUCLEOTIDE SEQUENCE [LARGE SCALE GENOMIC DNA]</scope>
    <source>
        <strain evidence="3">ITEM 5010</strain>
    </source>
</reference>
<protein>
    <recommendedName>
        <fullName evidence="1">AB hydrolase-1 domain-containing protein</fullName>
    </recommendedName>
</protein>
<name>A0A1R3RHM4_ASPC5</name>
<dbReference type="Proteomes" id="UP000188318">
    <property type="component" value="Unassembled WGS sequence"/>
</dbReference>
<evidence type="ECO:0000259" key="1">
    <source>
        <dbReference type="Pfam" id="PF12697"/>
    </source>
</evidence>
<sequence length="269" mass="29813">MATNEIPRLAVVICTGSYHSPAPYEPFRQALESRGVEAYCPHRLTCDLKELNVGNISNPDFDLGPPLQGYPSEIDDVQAMEKLLDKLINQESKPVLLGHSSGGIVAAQAATPELQYKPRQANGHQGGVVGIFYVGAFVIPVGKSVHTFFQPKEGPRFTPPFVQFHLTRYFFDDLNPEEAAKWTATLTTSPISIGVLTNDPHSDLPCAYLALDNDSTLRRKYREGMIAFQSQRGNVFTVYHAQSGHSPHLSWKDQLVSKVLEFTNQCQGR</sequence>
<dbReference type="VEuPathDB" id="FungiDB:ASPCADRAFT_398342"/>
<organism evidence="2 3">
    <name type="scientific">Aspergillus carbonarius (strain ITEM 5010)</name>
    <dbReference type="NCBI Taxonomy" id="602072"/>
    <lineage>
        <taxon>Eukaryota</taxon>
        <taxon>Fungi</taxon>
        <taxon>Dikarya</taxon>
        <taxon>Ascomycota</taxon>
        <taxon>Pezizomycotina</taxon>
        <taxon>Eurotiomycetes</taxon>
        <taxon>Eurotiomycetidae</taxon>
        <taxon>Eurotiales</taxon>
        <taxon>Aspergillaceae</taxon>
        <taxon>Aspergillus</taxon>
        <taxon>Aspergillus subgen. Circumdati</taxon>
    </lineage>
</organism>
<dbReference type="STRING" id="602072.A0A1R3RHM4"/>
<dbReference type="Gene3D" id="3.40.50.1820">
    <property type="entry name" value="alpha/beta hydrolase"/>
    <property type="match status" value="1"/>
</dbReference>
<feature type="domain" description="AB hydrolase-1" evidence="1">
    <location>
        <begin position="11"/>
        <end position="256"/>
    </location>
</feature>
<dbReference type="AlphaFoldDB" id="A0A1R3RHM4"/>
<dbReference type="OrthoDB" id="1263307at2759"/>